<proteinExistence type="predicted"/>
<dbReference type="RefSeq" id="WP_181739786.1">
    <property type="nucleotide sequence ID" value="NZ_JACEOL010000029.1"/>
</dbReference>
<dbReference type="InterPro" id="IPR029063">
    <property type="entry name" value="SAM-dependent_MTases_sf"/>
</dbReference>
<accession>A0A7W1XS91</accession>
<dbReference type="Proteomes" id="UP000538292">
    <property type="component" value="Unassembled WGS sequence"/>
</dbReference>
<keyword evidence="1" id="KW-0808">Transferase</keyword>
<protein>
    <submittedName>
        <fullName evidence="1">Class I SAM-dependent methyltransferase</fullName>
    </submittedName>
</protein>
<gene>
    <name evidence="1" type="ORF">H2C83_08480</name>
</gene>
<keyword evidence="2" id="KW-1185">Reference proteome</keyword>
<dbReference type="InterPro" id="IPR007536">
    <property type="entry name" value="16SrRNA_methylTrfase_J"/>
</dbReference>
<dbReference type="SUPFAM" id="SSF53335">
    <property type="entry name" value="S-adenosyl-L-methionine-dependent methyltransferases"/>
    <property type="match status" value="1"/>
</dbReference>
<dbReference type="GO" id="GO:0008990">
    <property type="term" value="F:rRNA (guanine-N2-)-methyltransferase activity"/>
    <property type="evidence" value="ECO:0007669"/>
    <property type="project" value="InterPro"/>
</dbReference>
<sequence length="260" mass="29013">MFVTTSFDPGENETEAGQKLAAGWNVPFLARGRKSLKALFEEMKTDRAVIIGKNEWRYEEKNGFTFYFHPNMSALRVKHLMDGQPDRMVTAANLGKGDHVLDCTLGMGADAIVASYVVGTSGRVVALESEPVIAEIVRHGLRHYETDRKSLIQAMRRVEVVSSNYQSYLQECEDQSFDVVMFDPMFRETVEGSAGIHMLKPLANATPLEWESVQEAVRVARKAVLLKERPKSGEFERLGFTIVKSSSSYAWGVIEKGGGQ</sequence>
<comment type="caution">
    <text evidence="1">The sequence shown here is derived from an EMBL/GenBank/DDBJ whole genome shotgun (WGS) entry which is preliminary data.</text>
</comment>
<dbReference type="Gene3D" id="3.40.50.150">
    <property type="entry name" value="Vaccinia Virus protein VP39"/>
    <property type="match status" value="1"/>
</dbReference>
<dbReference type="Pfam" id="PF04445">
    <property type="entry name" value="SAM_MT"/>
    <property type="match status" value="1"/>
</dbReference>
<dbReference type="EMBL" id="JACEOL010000029">
    <property type="protein sequence ID" value="MBA4602352.1"/>
    <property type="molecule type" value="Genomic_DNA"/>
</dbReference>
<name>A0A7W1XS91_9BACL</name>
<dbReference type="PANTHER" id="PTHR36112:SF1">
    <property type="entry name" value="RIBOSOMAL RNA SMALL SUBUNIT METHYLTRANSFERASE J"/>
    <property type="match status" value="1"/>
</dbReference>
<evidence type="ECO:0000313" key="1">
    <source>
        <dbReference type="EMBL" id="MBA4602352.1"/>
    </source>
</evidence>
<reference evidence="1 2" key="1">
    <citation type="submission" date="2020-07" db="EMBL/GenBank/DDBJ databases">
        <title>Thermoactinomyces phylogeny.</title>
        <authorList>
            <person name="Dunlap C."/>
        </authorList>
    </citation>
    <scope>NUCLEOTIDE SEQUENCE [LARGE SCALE GENOMIC DNA]</scope>
    <source>
        <strain evidence="1 2">AMNI-1</strain>
    </source>
</reference>
<dbReference type="AlphaFoldDB" id="A0A7W1XS91"/>
<evidence type="ECO:0000313" key="2">
    <source>
        <dbReference type="Proteomes" id="UP000538292"/>
    </source>
</evidence>
<dbReference type="PANTHER" id="PTHR36112">
    <property type="entry name" value="RIBOSOMAL RNA SMALL SUBUNIT METHYLTRANSFERASE J"/>
    <property type="match status" value="1"/>
</dbReference>
<organism evidence="1 2">
    <name type="scientific">Thermoactinomyces mirandus</name>
    <dbReference type="NCBI Taxonomy" id="2756294"/>
    <lineage>
        <taxon>Bacteria</taxon>
        <taxon>Bacillati</taxon>
        <taxon>Bacillota</taxon>
        <taxon>Bacilli</taxon>
        <taxon>Bacillales</taxon>
        <taxon>Thermoactinomycetaceae</taxon>
        <taxon>Thermoactinomyces</taxon>
    </lineage>
</organism>
<keyword evidence="1" id="KW-0489">Methyltransferase</keyword>
<dbReference type="CDD" id="cd02440">
    <property type="entry name" value="AdoMet_MTases"/>
    <property type="match status" value="1"/>
</dbReference>